<evidence type="ECO:0000313" key="3">
    <source>
        <dbReference type="EMBL" id="SAM06271.1"/>
    </source>
</evidence>
<dbReference type="SUPFAM" id="SSF52113">
    <property type="entry name" value="BRCT domain"/>
    <property type="match status" value="2"/>
</dbReference>
<dbReference type="OrthoDB" id="2384350at2759"/>
<feature type="compositionally biased region" description="Pro residues" evidence="1">
    <location>
        <begin position="419"/>
        <end position="429"/>
    </location>
</feature>
<organism evidence="3">
    <name type="scientific">Absidia glauca</name>
    <name type="common">Pin mould</name>
    <dbReference type="NCBI Taxonomy" id="4829"/>
    <lineage>
        <taxon>Eukaryota</taxon>
        <taxon>Fungi</taxon>
        <taxon>Fungi incertae sedis</taxon>
        <taxon>Mucoromycota</taxon>
        <taxon>Mucoromycotina</taxon>
        <taxon>Mucoromycetes</taxon>
        <taxon>Mucorales</taxon>
        <taxon>Cunninghamellaceae</taxon>
        <taxon>Absidia</taxon>
    </lineage>
</organism>
<name>A0A163K970_ABSGL</name>
<dbReference type="InterPro" id="IPR001357">
    <property type="entry name" value="BRCT_dom"/>
</dbReference>
<feature type="compositionally biased region" description="Low complexity" evidence="1">
    <location>
        <begin position="7"/>
        <end position="23"/>
    </location>
</feature>
<feature type="region of interest" description="Disordered" evidence="1">
    <location>
        <begin position="1"/>
        <end position="93"/>
    </location>
</feature>
<dbReference type="CDD" id="cd17751">
    <property type="entry name" value="BRCT_microcephalin_rpt3"/>
    <property type="match status" value="1"/>
</dbReference>
<dbReference type="GO" id="GO:0000278">
    <property type="term" value="P:mitotic cell cycle"/>
    <property type="evidence" value="ECO:0007669"/>
    <property type="project" value="TreeGrafter"/>
</dbReference>
<feature type="domain" description="BRCT" evidence="2">
    <location>
        <begin position="549"/>
        <end position="621"/>
    </location>
</feature>
<feature type="region of interest" description="Disordered" evidence="1">
    <location>
        <begin position="200"/>
        <end position="229"/>
    </location>
</feature>
<feature type="compositionally biased region" description="Low complexity" evidence="1">
    <location>
        <begin position="387"/>
        <end position="418"/>
    </location>
</feature>
<proteinExistence type="predicted"/>
<dbReference type="Proteomes" id="UP000078561">
    <property type="component" value="Unassembled WGS sequence"/>
</dbReference>
<dbReference type="AlphaFoldDB" id="A0A163K970"/>
<dbReference type="PROSITE" id="PS50172">
    <property type="entry name" value="BRCT"/>
    <property type="match status" value="2"/>
</dbReference>
<reference evidence="3" key="1">
    <citation type="submission" date="2016-04" db="EMBL/GenBank/DDBJ databases">
        <authorList>
            <person name="Evans L.H."/>
            <person name="Alamgir A."/>
            <person name="Owens N."/>
            <person name="Weber N.D."/>
            <person name="Virtaneva K."/>
            <person name="Barbian K."/>
            <person name="Babar A."/>
            <person name="Rosenke K."/>
        </authorList>
    </citation>
    <scope>NUCLEOTIDE SEQUENCE [LARGE SCALE GENOMIC DNA]</scope>
    <source>
        <strain evidence="3">CBS 101.48</strain>
    </source>
</reference>
<dbReference type="Gene3D" id="3.40.50.10190">
    <property type="entry name" value="BRCT domain"/>
    <property type="match status" value="3"/>
</dbReference>
<feature type="compositionally biased region" description="Low complexity" evidence="1">
    <location>
        <begin position="38"/>
        <end position="73"/>
    </location>
</feature>
<protein>
    <recommendedName>
        <fullName evidence="2">BRCT domain-containing protein</fullName>
    </recommendedName>
</protein>
<evidence type="ECO:0000313" key="4">
    <source>
        <dbReference type="Proteomes" id="UP000078561"/>
    </source>
</evidence>
<keyword evidence="4" id="KW-1185">Reference proteome</keyword>
<feature type="region of interest" description="Disordered" evidence="1">
    <location>
        <begin position="329"/>
        <end position="448"/>
    </location>
</feature>
<dbReference type="InterPro" id="IPR022047">
    <property type="entry name" value="Microcephalin-like"/>
</dbReference>
<gene>
    <name evidence="3" type="primary">ABSGL_12159.1 scaffold 12710</name>
</gene>
<feature type="compositionally biased region" description="Polar residues" evidence="1">
    <location>
        <begin position="84"/>
        <end position="93"/>
    </location>
</feature>
<dbReference type="STRING" id="4829.A0A163K970"/>
<dbReference type="EMBL" id="LT554579">
    <property type="protein sequence ID" value="SAM06271.1"/>
    <property type="molecule type" value="Genomic_DNA"/>
</dbReference>
<accession>A0A163K970</accession>
<feature type="compositionally biased region" description="Basic residues" evidence="1">
    <location>
        <begin position="27"/>
        <end position="37"/>
    </location>
</feature>
<feature type="domain" description="BRCT" evidence="2">
    <location>
        <begin position="145"/>
        <end position="169"/>
    </location>
</feature>
<dbReference type="InterPro" id="IPR036420">
    <property type="entry name" value="BRCT_dom_sf"/>
</dbReference>
<dbReference type="PANTHER" id="PTHR14625">
    <property type="entry name" value="MICROCEPHALIN"/>
    <property type="match status" value="1"/>
</dbReference>
<evidence type="ECO:0000256" key="1">
    <source>
        <dbReference type="SAM" id="MobiDB-lite"/>
    </source>
</evidence>
<feature type="compositionally biased region" description="Polar residues" evidence="1">
    <location>
        <begin position="430"/>
        <end position="448"/>
    </location>
</feature>
<evidence type="ECO:0000259" key="2">
    <source>
        <dbReference type="PROSITE" id="PS50172"/>
    </source>
</evidence>
<sequence>MPPQFNSLPTRTSSTTSSRSSLPIFNARRRLVNKHHSSSPSSSHASPLVQVATPTKSMSTSSSGSDNSDYTSSPAKIPIAPPTTRVTQSLHRSSSPASLITAAKDPLKGVVACLDIRTEDGDDVSQNFEKALKSMGAKALHNNCKIVNLLWITNCKSEGKRLPEDKYLIHQPENLLLSSAKRRKSMEPGRVKALVLGDQSDDNLPKRFKSPNSTRTKPPLGQRRKTVSHWETSAIIPKESTVIDPSALPKSNISLDLDDLDIDFGVTNDTTTVPTSPPIVHLTQRRDANNGRPSLPAAFSRSMRRLSCKDDSITSVSQKPTVNKEIKAGFFIGSPSSPPSTSAPSSSTSHAHSLQTAVSSPPTLVRRQRRSLSHRPTLTTAQPALKTATTTRPTPETPLTTTTTTRPTPQPPLTTTRPFPQPITRPSPPATTAGTSKSSPLIATSSRQTTLDRMFTRKDTLSTIVMTSMDEQIRKKCAMVIQRLGNYRLSSTVDEKTTHVIDTHSLPLSRARLLDSDKANTYLDELSYEAILFFPRARAARRKDPLLPSNVSVYINSTTLPPDLVTSLVSKAGGQVTSSLKEADIILSNTPMNLTAITVTENWLLDSIEHWRYLATDRYTPH</sequence>
<feature type="compositionally biased region" description="Low complexity" evidence="1">
    <location>
        <begin position="339"/>
        <end position="353"/>
    </location>
</feature>
<dbReference type="PANTHER" id="PTHR14625:SF3">
    <property type="entry name" value="MICROCEPHALIN"/>
    <property type="match status" value="1"/>
</dbReference>
<dbReference type="InParanoid" id="A0A163K970"/>